<feature type="compositionally biased region" description="Basic and acidic residues" evidence="1">
    <location>
        <begin position="102"/>
        <end position="206"/>
    </location>
</feature>
<keyword evidence="2" id="KW-0732">Signal</keyword>
<sequence>MRAFLISIISLTLIISFVIANTADKTQASDSATGNIEHGNKKEETAAEKRATIGEEKKIAADEASLPAAGISKENTGKLENKREESKIEGQGQQHQANAEETNEKKTEKRDEQRAKNAEEKQEGIERRSDERRSETKRGDAELEKGQNKENIETSKTEKHESKKRTTEERKNVGTEEKREDKREEAIAPEEKKEEIEKEKNVETPRKQQKRWAIRAVRALF</sequence>
<dbReference type="AlphaFoldDB" id="A0A343JGW7"/>
<organism evidence="3">
    <name type="scientific">Meloidogyne incognita</name>
    <name type="common">Southern root-knot nematode worm</name>
    <name type="synonym">Oxyuris incognita</name>
    <dbReference type="NCBI Taxonomy" id="6306"/>
    <lineage>
        <taxon>Eukaryota</taxon>
        <taxon>Metazoa</taxon>
        <taxon>Ecdysozoa</taxon>
        <taxon>Nematoda</taxon>
        <taxon>Chromadorea</taxon>
        <taxon>Rhabditida</taxon>
        <taxon>Tylenchina</taxon>
        <taxon>Tylenchomorpha</taxon>
        <taxon>Tylenchoidea</taxon>
        <taxon>Meloidogynidae</taxon>
        <taxon>Meloidogyninae</taxon>
        <taxon>Meloidogyne</taxon>
        <taxon>Meloidogyne incognita group</taxon>
    </lineage>
</organism>
<dbReference type="EMBL" id="KX907742">
    <property type="protein sequence ID" value="ASX95019.1"/>
    <property type="molecule type" value="mRNA"/>
</dbReference>
<protein>
    <submittedName>
        <fullName evidence="3">Candidate secreted effector Minc00328</fullName>
    </submittedName>
    <submittedName>
        <fullName evidence="4">Candidate secreted effector Minc04572</fullName>
    </submittedName>
</protein>
<feature type="region of interest" description="Disordered" evidence="1">
    <location>
        <begin position="27"/>
        <end position="211"/>
    </location>
</feature>
<feature type="signal peptide" evidence="2">
    <location>
        <begin position="1"/>
        <end position="20"/>
    </location>
</feature>
<dbReference type="EMBL" id="KX907750">
    <property type="protein sequence ID" value="ASX95027.1"/>
    <property type="molecule type" value="mRNA"/>
</dbReference>
<evidence type="ECO:0000313" key="3">
    <source>
        <dbReference type="EMBL" id="ASX95019.1"/>
    </source>
</evidence>
<accession>A0A343JGW7</accession>
<name>A0A343JGW7_MELIC</name>
<reference evidence="3" key="1">
    <citation type="submission" date="2016-09" db="EMBL/GenBank/DDBJ databases">
        <authorList>
            <person name="Capua I."/>
            <person name="De Benedictis P."/>
            <person name="Joannis T."/>
            <person name="Lombin L.H."/>
            <person name="Cattoli G."/>
        </authorList>
    </citation>
    <scope>NUCLEOTIDE SEQUENCE</scope>
</reference>
<evidence type="ECO:0000256" key="2">
    <source>
        <dbReference type="SAM" id="SignalP"/>
    </source>
</evidence>
<feature type="compositionally biased region" description="Basic and acidic residues" evidence="1">
    <location>
        <begin position="75"/>
        <end position="88"/>
    </location>
</feature>
<evidence type="ECO:0000313" key="4">
    <source>
        <dbReference type="EMBL" id="ASX95027.1"/>
    </source>
</evidence>
<proteinExistence type="evidence at transcript level"/>
<feature type="compositionally biased region" description="Basic and acidic residues" evidence="1">
    <location>
        <begin position="38"/>
        <end position="61"/>
    </location>
</feature>
<feature type="chain" id="PRO_5033343946" evidence="2">
    <location>
        <begin position="21"/>
        <end position="221"/>
    </location>
</feature>
<reference evidence="3" key="2">
    <citation type="journal article" date="2018" name="New Phytol.">
        <title>A root-knot nematode small glycine and cysteine-rich secreted effector, MiSGCR1, is involved in plant parasitism.</title>
        <authorList>
            <person name="Nguyen CN"/>
            <person name="Perfus-Barbeoch L"/>
            <person name="Quentin M"/>
            <person name="Zhao J"/>
            <person name="Magliano M"/>
            <person name="Marteu N"/>
            <person name="Da Rocha M"/>
            <person name="Nottet N"/>
            <person name="Abad P Favery.B."/>
        </authorList>
    </citation>
    <scope>NUCLEOTIDE SEQUENCE</scope>
</reference>
<evidence type="ECO:0000256" key="1">
    <source>
        <dbReference type="SAM" id="MobiDB-lite"/>
    </source>
</evidence>